<sequence length="230" mass="24664">MHSLLQLLTILSALPAGLCDLLHVISVGKNDLAFEPDNIDAPVGSEVQFHFASGNFSVASSTYDDPCHPDGRFNSGSISVTEGMSEHVFAITILDNEPVWFYGAADDEQACQAGMDLNVLRWLLLMTNRLSGPQKLEDFKSKAATSNTQSKSESLSQTVASGVRKEFGVLSSSPSPTLSGQQPLGGSTGDATTVSDEDAKPHGDLKRRRRVRRSLAGEGDLLWQASLLTD</sequence>
<evidence type="ECO:0000313" key="4">
    <source>
        <dbReference type="Proteomes" id="UP000269539"/>
    </source>
</evidence>
<feature type="compositionally biased region" description="Polar residues" evidence="1">
    <location>
        <begin position="170"/>
        <end position="194"/>
    </location>
</feature>
<evidence type="ECO:0000313" key="3">
    <source>
        <dbReference type="EMBL" id="RMY64161.1"/>
    </source>
</evidence>
<dbReference type="PANTHER" id="PTHR34883:SF15">
    <property type="entry name" value="EXTRACELLULAR SERINE-RICH PROTEIN"/>
    <property type="match status" value="1"/>
</dbReference>
<keyword evidence="2" id="KW-0732">Signal</keyword>
<dbReference type="InterPro" id="IPR052953">
    <property type="entry name" value="Ser-rich/MCO-related"/>
</dbReference>
<evidence type="ECO:0000256" key="2">
    <source>
        <dbReference type="SAM" id="SignalP"/>
    </source>
</evidence>
<evidence type="ECO:0000256" key="1">
    <source>
        <dbReference type="SAM" id="MobiDB-lite"/>
    </source>
</evidence>
<accession>A0A3M7DII3</accession>
<feature type="signal peptide" evidence="2">
    <location>
        <begin position="1"/>
        <end position="19"/>
    </location>
</feature>
<feature type="chain" id="PRO_5018185240" description="Phytocyanin domain-containing protein" evidence="2">
    <location>
        <begin position="20"/>
        <end position="230"/>
    </location>
</feature>
<reference evidence="3 4" key="1">
    <citation type="journal article" date="2018" name="BMC Genomics">
        <title>Genomic evidence for intraspecific hybridization in a clonal and extremely halotolerant yeast.</title>
        <authorList>
            <person name="Gostincar C."/>
            <person name="Stajich J.E."/>
            <person name="Zupancic J."/>
            <person name="Zalar P."/>
            <person name="Gunde-Cimerman N."/>
        </authorList>
    </citation>
    <scope>NUCLEOTIDE SEQUENCE [LARGE SCALE GENOMIC DNA]</scope>
    <source>
        <strain evidence="3 4">EXF-10513</strain>
    </source>
</reference>
<dbReference type="VEuPathDB" id="FungiDB:BTJ68_08932"/>
<evidence type="ECO:0008006" key="5">
    <source>
        <dbReference type="Google" id="ProtNLM"/>
    </source>
</evidence>
<proteinExistence type="predicted"/>
<dbReference type="Gene3D" id="2.60.40.420">
    <property type="entry name" value="Cupredoxins - blue copper proteins"/>
    <property type="match status" value="1"/>
</dbReference>
<protein>
    <recommendedName>
        <fullName evidence="5">Phytocyanin domain-containing protein</fullName>
    </recommendedName>
</protein>
<feature type="region of interest" description="Disordered" evidence="1">
    <location>
        <begin position="169"/>
        <end position="211"/>
    </location>
</feature>
<dbReference type="SUPFAM" id="SSF49503">
    <property type="entry name" value="Cupredoxins"/>
    <property type="match status" value="1"/>
</dbReference>
<dbReference type="Proteomes" id="UP000269539">
    <property type="component" value="Unassembled WGS sequence"/>
</dbReference>
<name>A0A3M7DII3_HORWE</name>
<dbReference type="EMBL" id="QWIO01001969">
    <property type="protein sequence ID" value="RMY64161.1"/>
    <property type="molecule type" value="Genomic_DNA"/>
</dbReference>
<organism evidence="3 4">
    <name type="scientific">Hortaea werneckii</name>
    <name type="common">Black yeast</name>
    <name type="synonym">Cladosporium werneckii</name>
    <dbReference type="NCBI Taxonomy" id="91943"/>
    <lineage>
        <taxon>Eukaryota</taxon>
        <taxon>Fungi</taxon>
        <taxon>Dikarya</taxon>
        <taxon>Ascomycota</taxon>
        <taxon>Pezizomycotina</taxon>
        <taxon>Dothideomycetes</taxon>
        <taxon>Dothideomycetidae</taxon>
        <taxon>Mycosphaerellales</taxon>
        <taxon>Teratosphaeriaceae</taxon>
        <taxon>Hortaea</taxon>
    </lineage>
</organism>
<comment type="caution">
    <text evidence="3">The sequence shown here is derived from an EMBL/GenBank/DDBJ whole genome shotgun (WGS) entry which is preliminary data.</text>
</comment>
<dbReference type="PANTHER" id="PTHR34883">
    <property type="entry name" value="SERINE-RICH PROTEIN, PUTATIVE-RELATED-RELATED"/>
    <property type="match status" value="1"/>
</dbReference>
<dbReference type="InterPro" id="IPR008972">
    <property type="entry name" value="Cupredoxin"/>
</dbReference>
<dbReference type="AlphaFoldDB" id="A0A3M7DII3"/>
<gene>
    <name evidence="3" type="ORF">D0864_12435</name>
</gene>